<organism evidence="1 2">
    <name type="scientific">Nocardia aurantia</name>
    <dbReference type="NCBI Taxonomy" id="2585199"/>
    <lineage>
        <taxon>Bacteria</taxon>
        <taxon>Bacillati</taxon>
        <taxon>Actinomycetota</taxon>
        <taxon>Actinomycetes</taxon>
        <taxon>Mycobacteriales</taxon>
        <taxon>Nocardiaceae</taxon>
        <taxon>Nocardia</taxon>
    </lineage>
</organism>
<sequence length="191" mass="20844">MTDPMHDPIRGGPTRLRICLTDSAHSEPMVSVFLVPEPRVRGASMLHLLEQAPVTEGVPAADPGLVAALQERSLPGARVRMMPSATRPRSPSARAGDPFRGSGVRTIFHDHYIGDGPLGLDLADAAELTRLALLPERPVGPRRIDDFQDYSIRQAMLAIYRYFGVDQRIPLMYHGYADPAGGWLAVRTALA</sequence>
<dbReference type="Proteomes" id="UP000431401">
    <property type="component" value="Unassembled WGS sequence"/>
</dbReference>
<protein>
    <submittedName>
        <fullName evidence="1">Uncharacterized protein</fullName>
    </submittedName>
</protein>
<dbReference type="RefSeq" id="WP_153344653.1">
    <property type="nucleotide sequence ID" value="NZ_WEGI01000009.1"/>
</dbReference>
<comment type="caution">
    <text evidence="1">The sequence shown here is derived from an EMBL/GenBank/DDBJ whole genome shotgun (WGS) entry which is preliminary data.</text>
</comment>
<accession>A0A7K0DS24</accession>
<name>A0A7K0DS24_9NOCA</name>
<dbReference type="OrthoDB" id="4540221at2"/>
<gene>
    <name evidence="1" type="ORF">NRB56_41330</name>
</gene>
<proteinExistence type="predicted"/>
<dbReference type="EMBL" id="WEGI01000009">
    <property type="protein sequence ID" value="MQY28549.1"/>
    <property type="molecule type" value="Genomic_DNA"/>
</dbReference>
<dbReference type="AlphaFoldDB" id="A0A7K0DS24"/>
<evidence type="ECO:0000313" key="2">
    <source>
        <dbReference type="Proteomes" id="UP000431401"/>
    </source>
</evidence>
<evidence type="ECO:0000313" key="1">
    <source>
        <dbReference type="EMBL" id="MQY28549.1"/>
    </source>
</evidence>
<keyword evidence="2" id="KW-1185">Reference proteome</keyword>
<reference evidence="1 2" key="1">
    <citation type="submission" date="2019-10" db="EMBL/GenBank/DDBJ databases">
        <title>Nocardia macrotermitis sp. nov. and Nocardia aurantia sp. nov., isolated from the gut of fungus growing-termite Macrotermes natalensis.</title>
        <authorList>
            <person name="Benndorf R."/>
            <person name="Schwitalla J."/>
            <person name="Martin K."/>
            <person name="De Beer W."/>
            <person name="Kaster A.-K."/>
            <person name="Vollmers J."/>
            <person name="Poulsen M."/>
            <person name="Beemelmanns C."/>
        </authorList>
    </citation>
    <scope>NUCLEOTIDE SEQUENCE [LARGE SCALE GENOMIC DNA]</scope>
    <source>
        <strain evidence="1 2">RB56</strain>
    </source>
</reference>